<dbReference type="Pfam" id="PF01195">
    <property type="entry name" value="Pept_tRNA_hydro"/>
    <property type="match status" value="1"/>
</dbReference>
<keyword evidence="4 7" id="KW-0694">RNA-binding</keyword>
<evidence type="ECO:0000256" key="8">
    <source>
        <dbReference type="RuleBase" id="RU000673"/>
    </source>
</evidence>
<dbReference type="EMBL" id="CP043315">
    <property type="protein sequence ID" value="QEK37846.1"/>
    <property type="molecule type" value="Genomic_DNA"/>
</dbReference>
<dbReference type="GO" id="GO:0072344">
    <property type="term" value="P:rescue of stalled ribosome"/>
    <property type="evidence" value="ECO:0007669"/>
    <property type="project" value="UniProtKB-UniRule"/>
</dbReference>
<dbReference type="OrthoDB" id="9800507at2"/>
<dbReference type="PROSITE" id="PS01195">
    <property type="entry name" value="PEPT_TRNA_HYDROL_1"/>
    <property type="match status" value="1"/>
</dbReference>
<keyword evidence="7" id="KW-0963">Cytoplasm</keyword>
<dbReference type="HAMAP" id="MF_00083">
    <property type="entry name" value="Pept_tRNA_hydro_bact"/>
    <property type="match status" value="1"/>
</dbReference>
<dbReference type="AlphaFoldDB" id="A0A5C0UCU6"/>
<dbReference type="KEGG" id="cip:FZC35_00380"/>
<keyword evidence="2 7" id="KW-0820">tRNA-binding</keyword>
<feature type="site" description="Discriminates between blocked and unblocked aminoacyl-tRNA" evidence="7">
    <location>
        <position position="17"/>
    </location>
</feature>
<comment type="subunit">
    <text evidence="7">Monomer.</text>
</comment>
<dbReference type="InterPro" id="IPR001328">
    <property type="entry name" value="Pept_tRNA_hydro"/>
</dbReference>
<feature type="binding site" evidence="7">
    <location>
        <position position="72"/>
    </location>
    <ligand>
        <name>tRNA</name>
        <dbReference type="ChEBI" id="CHEBI:17843"/>
    </ligand>
</feature>
<keyword evidence="3 7" id="KW-0378">Hydrolase</keyword>
<dbReference type="GO" id="GO:0000049">
    <property type="term" value="F:tRNA binding"/>
    <property type="evidence" value="ECO:0007669"/>
    <property type="project" value="UniProtKB-UniRule"/>
</dbReference>
<dbReference type="PANTHER" id="PTHR17224:SF1">
    <property type="entry name" value="PEPTIDYL-TRNA HYDROLASE"/>
    <property type="match status" value="1"/>
</dbReference>
<evidence type="ECO:0000256" key="6">
    <source>
        <dbReference type="ARBA" id="ARBA00050038"/>
    </source>
</evidence>
<dbReference type="GO" id="GO:0004045">
    <property type="term" value="F:peptidyl-tRNA hydrolase activity"/>
    <property type="evidence" value="ECO:0007669"/>
    <property type="project" value="UniProtKB-UniRule"/>
</dbReference>
<evidence type="ECO:0000313" key="10">
    <source>
        <dbReference type="EMBL" id="QEK37846.1"/>
    </source>
</evidence>
<name>A0A5C0UCU6_9PROT</name>
<comment type="similarity">
    <text evidence="5 7 9">Belongs to the PTH family.</text>
</comment>
<evidence type="ECO:0000256" key="7">
    <source>
        <dbReference type="HAMAP-Rule" id="MF_00083"/>
    </source>
</evidence>
<evidence type="ECO:0000256" key="4">
    <source>
        <dbReference type="ARBA" id="ARBA00022884"/>
    </source>
</evidence>
<gene>
    <name evidence="7" type="primary">pth</name>
    <name evidence="10" type="ORF">FZC35_00380</name>
</gene>
<reference evidence="10 11" key="1">
    <citation type="submission" date="2019-08" db="EMBL/GenBank/DDBJ databases">
        <title>Highly reduced genomes of protist endosymbionts show evolutionary convergence.</title>
        <authorList>
            <person name="George E."/>
            <person name="Husnik F."/>
            <person name="Tashyreva D."/>
            <person name="Prokopchuk G."/>
            <person name="Horak A."/>
            <person name="Kwong W.K."/>
            <person name="Lukes J."/>
            <person name="Keeling P.J."/>
        </authorList>
    </citation>
    <scope>NUCLEOTIDE SEQUENCE [LARGE SCALE GENOMIC DNA]</scope>
    <source>
        <strain evidence="10">1605</strain>
    </source>
</reference>
<feature type="binding site" evidence="7">
    <location>
        <position position="118"/>
    </location>
    <ligand>
        <name>tRNA</name>
        <dbReference type="ChEBI" id="CHEBI:17843"/>
    </ligand>
</feature>
<dbReference type="InterPro" id="IPR018171">
    <property type="entry name" value="Pept_tRNA_hydro_CS"/>
</dbReference>
<evidence type="ECO:0000256" key="2">
    <source>
        <dbReference type="ARBA" id="ARBA00022555"/>
    </source>
</evidence>
<protein>
    <recommendedName>
        <fullName evidence="6 7">Peptidyl-tRNA hydrolase</fullName>
        <shortName evidence="7">Pth</shortName>
        <ecNumber evidence="1 7">3.1.1.29</ecNumber>
    </recommendedName>
</protein>
<dbReference type="Gene3D" id="3.40.50.1470">
    <property type="entry name" value="Peptidyl-tRNA hydrolase"/>
    <property type="match status" value="1"/>
</dbReference>
<dbReference type="PANTHER" id="PTHR17224">
    <property type="entry name" value="PEPTIDYL-TRNA HYDROLASE"/>
    <property type="match status" value="1"/>
</dbReference>
<feature type="binding site" evidence="7">
    <location>
        <position position="70"/>
    </location>
    <ligand>
        <name>tRNA</name>
        <dbReference type="ChEBI" id="CHEBI:17843"/>
    </ligand>
</feature>
<dbReference type="SUPFAM" id="SSF53178">
    <property type="entry name" value="Peptidyl-tRNA hydrolase-like"/>
    <property type="match status" value="1"/>
</dbReference>
<evidence type="ECO:0000256" key="9">
    <source>
        <dbReference type="RuleBase" id="RU004320"/>
    </source>
</evidence>
<comment type="function">
    <text evidence="7">Hydrolyzes ribosome-free peptidyl-tRNAs (with 1 or more amino acids incorporated), which drop off the ribosome during protein synthesis, or as a result of ribosome stalling.</text>
</comment>
<comment type="subcellular location">
    <subcellularLocation>
        <location evidence="7">Cytoplasm</location>
    </subcellularLocation>
</comment>
<comment type="catalytic activity">
    <reaction evidence="7 8">
        <text>an N-acyl-L-alpha-aminoacyl-tRNA + H2O = an N-acyl-L-amino acid + a tRNA + H(+)</text>
        <dbReference type="Rhea" id="RHEA:54448"/>
        <dbReference type="Rhea" id="RHEA-COMP:10123"/>
        <dbReference type="Rhea" id="RHEA-COMP:13883"/>
        <dbReference type="ChEBI" id="CHEBI:15377"/>
        <dbReference type="ChEBI" id="CHEBI:15378"/>
        <dbReference type="ChEBI" id="CHEBI:59874"/>
        <dbReference type="ChEBI" id="CHEBI:78442"/>
        <dbReference type="ChEBI" id="CHEBI:138191"/>
        <dbReference type="EC" id="3.1.1.29"/>
    </reaction>
</comment>
<evidence type="ECO:0000313" key="11">
    <source>
        <dbReference type="Proteomes" id="UP000325155"/>
    </source>
</evidence>
<comment type="function">
    <text evidence="7">Catalyzes the release of premature peptidyl moieties from peptidyl-tRNA molecules trapped in stalled 50S ribosomal subunits, and thus maintains levels of free tRNAs and 50S ribosomes.</text>
</comment>
<dbReference type="Proteomes" id="UP000325155">
    <property type="component" value="Chromosome"/>
</dbReference>
<dbReference type="InterPro" id="IPR036416">
    <property type="entry name" value="Pept_tRNA_hydro_sf"/>
</dbReference>
<dbReference type="NCBIfam" id="TIGR00447">
    <property type="entry name" value="pth"/>
    <property type="match status" value="1"/>
</dbReference>
<sequence>MKQMKFDNYKLIVGLGNIGTRYDNTRHNLGFIFLDILKEIRNLSDFTSDKKSNFLISKNQTFNMMKPSTYMNASGLAVLSYISKNKCKPEEILIIHDELNLKDGEIRFKEGGGSGGHNGLKSITSSIGQNYHRIRLGIGHPGEGVGDFVLAKSDLSHWKEKIKNLIESDSLA</sequence>
<dbReference type="EC" id="3.1.1.29" evidence="1 7"/>
<dbReference type="PROSITE" id="PS01196">
    <property type="entry name" value="PEPT_TRNA_HYDROL_2"/>
    <property type="match status" value="1"/>
</dbReference>
<dbReference type="GO" id="GO:0005737">
    <property type="term" value="C:cytoplasm"/>
    <property type="evidence" value="ECO:0007669"/>
    <property type="project" value="UniProtKB-SubCell"/>
</dbReference>
<feature type="binding site" evidence="7">
    <location>
        <position position="22"/>
    </location>
    <ligand>
        <name>tRNA</name>
        <dbReference type="ChEBI" id="CHEBI:17843"/>
    </ligand>
</feature>
<keyword evidence="11" id="KW-1185">Reference proteome</keyword>
<accession>A0A5C0UCU6</accession>
<feature type="site" description="Stabilizes the basic form of H active site to accept a proton" evidence="7">
    <location>
        <position position="97"/>
    </location>
</feature>
<evidence type="ECO:0000256" key="3">
    <source>
        <dbReference type="ARBA" id="ARBA00022801"/>
    </source>
</evidence>
<dbReference type="GO" id="GO:0006515">
    <property type="term" value="P:protein quality control for misfolded or incompletely synthesized proteins"/>
    <property type="evidence" value="ECO:0007669"/>
    <property type="project" value="UniProtKB-UniRule"/>
</dbReference>
<evidence type="ECO:0000256" key="5">
    <source>
        <dbReference type="ARBA" id="ARBA00038063"/>
    </source>
</evidence>
<proteinExistence type="inferred from homology"/>
<organism evidence="10 11">
    <name type="scientific">Candidatus Cytomitobacter indipagum</name>
    <dbReference type="NCBI Taxonomy" id="2601575"/>
    <lineage>
        <taxon>Bacteria</taxon>
        <taxon>Pseudomonadati</taxon>
        <taxon>Pseudomonadota</taxon>
        <taxon>Alphaproteobacteria</taxon>
        <taxon>Holosporales</taxon>
        <taxon>Holosporaceae</taxon>
        <taxon>Candidatus Cytomitobacter</taxon>
    </lineage>
</organism>
<feature type="active site" description="Proton acceptor" evidence="7">
    <location>
        <position position="27"/>
    </location>
</feature>
<evidence type="ECO:0000256" key="1">
    <source>
        <dbReference type="ARBA" id="ARBA00013260"/>
    </source>
</evidence>